<sequence>MIGRFLWFAWISAKCQNEEGLAIELTSS</sequence>
<evidence type="ECO:0000313" key="1">
    <source>
        <dbReference type="EMBL" id="JAH82369.1"/>
    </source>
</evidence>
<dbReference type="AlphaFoldDB" id="A0A0E9VW65"/>
<organism evidence="1">
    <name type="scientific">Anguilla anguilla</name>
    <name type="common">European freshwater eel</name>
    <name type="synonym">Muraena anguilla</name>
    <dbReference type="NCBI Taxonomy" id="7936"/>
    <lineage>
        <taxon>Eukaryota</taxon>
        <taxon>Metazoa</taxon>
        <taxon>Chordata</taxon>
        <taxon>Craniata</taxon>
        <taxon>Vertebrata</taxon>
        <taxon>Euteleostomi</taxon>
        <taxon>Actinopterygii</taxon>
        <taxon>Neopterygii</taxon>
        <taxon>Teleostei</taxon>
        <taxon>Anguilliformes</taxon>
        <taxon>Anguillidae</taxon>
        <taxon>Anguilla</taxon>
    </lineage>
</organism>
<accession>A0A0E9VW65</accession>
<proteinExistence type="predicted"/>
<name>A0A0E9VW65_ANGAN</name>
<reference evidence="1" key="1">
    <citation type="submission" date="2014-11" db="EMBL/GenBank/DDBJ databases">
        <authorList>
            <person name="Amaro Gonzalez C."/>
        </authorList>
    </citation>
    <scope>NUCLEOTIDE SEQUENCE</scope>
</reference>
<dbReference type="EMBL" id="GBXM01026208">
    <property type="protein sequence ID" value="JAH82369.1"/>
    <property type="molecule type" value="Transcribed_RNA"/>
</dbReference>
<reference evidence="1" key="2">
    <citation type="journal article" date="2015" name="Fish Shellfish Immunol.">
        <title>Early steps in the European eel (Anguilla anguilla)-Vibrio vulnificus interaction in the gills: Role of the RtxA13 toxin.</title>
        <authorList>
            <person name="Callol A."/>
            <person name="Pajuelo D."/>
            <person name="Ebbesson L."/>
            <person name="Teles M."/>
            <person name="MacKenzie S."/>
            <person name="Amaro C."/>
        </authorList>
    </citation>
    <scope>NUCLEOTIDE SEQUENCE</scope>
</reference>
<protein>
    <submittedName>
        <fullName evidence="1">Uncharacterized protein</fullName>
    </submittedName>
</protein>